<name>A0A169P7D2_STRLU</name>
<dbReference type="NCBIfam" id="NF005484">
    <property type="entry name" value="PRK07090.1"/>
    <property type="match status" value="1"/>
</dbReference>
<sequence>MAKTLHDAKSVLVDRAERQMDRHFGDSALTTRQKLALTCRIAYDGGHDSGLAGQISSRGQEPGTYYTQRLGLGFDEITEDNLLLVNEDLEVLEGDGMPNPANRFHSWIYRERPDVNCIIHTHPLHAAALAMLEVPLMVSHMDTTPLYDDCAFLKEWPGVPVGNEEGEIISAALGDKRAILLAHHGQLVTGATIEEACTLALLIERAARLQLLAMAAGTIQPLDPKLAREAHDWTSTDRRSKANFAYYARKALRGHPDCVNGKVEL</sequence>
<evidence type="ECO:0000259" key="2">
    <source>
        <dbReference type="SMART" id="SM01007"/>
    </source>
</evidence>
<dbReference type="GO" id="GO:0051015">
    <property type="term" value="F:actin filament binding"/>
    <property type="evidence" value="ECO:0007669"/>
    <property type="project" value="TreeGrafter"/>
</dbReference>
<evidence type="ECO:0000313" key="3">
    <source>
        <dbReference type="EMBL" id="BAU86718.1"/>
    </source>
</evidence>
<keyword evidence="4" id="KW-1185">Reference proteome</keyword>
<protein>
    <submittedName>
        <fullName evidence="3">Class II aldolase/adducin domain protein</fullName>
        <ecNumber evidence="3">4.1.2.17</ecNumber>
    </submittedName>
</protein>
<dbReference type="EMBL" id="AP017424">
    <property type="protein sequence ID" value="BAU86718.1"/>
    <property type="molecule type" value="Genomic_DNA"/>
</dbReference>
<keyword evidence="3" id="KW-0456">Lyase</keyword>
<dbReference type="SMART" id="SM01007">
    <property type="entry name" value="Aldolase_II"/>
    <property type="match status" value="1"/>
</dbReference>
<dbReference type="EC" id="4.1.2.17" evidence="3"/>
<evidence type="ECO:0000256" key="1">
    <source>
        <dbReference type="ARBA" id="ARBA00037961"/>
    </source>
</evidence>
<dbReference type="KEGG" id="slau:SLA_5849"/>
<reference evidence="3 4" key="1">
    <citation type="journal article" date="2016" name="Genome Announc.">
        <title>Complete Genome Sequence of Thiostrepton-Producing Streptomyces laurentii ATCC 31255.</title>
        <authorList>
            <person name="Doi K."/>
            <person name="Fujino Y."/>
            <person name="Nagayoshi Y."/>
            <person name="Ohshima T."/>
            <person name="Ogata S."/>
        </authorList>
    </citation>
    <scope>NUCLEOTIDE SEQUENCE [LARGE SCALE GENOMIC DNA]</scope>
    <source>
        <strain evidence="3 4">ATCC 31255</strain>
    </source>
</reference>
<gene>
    <name evidence="3" type="ORF">SLA_5849</name>
</gene>
<proteinExistence type="inferred from homology"/>
<dbReference type="PANTHER" id="PTHR10672:SF3">
    <property type="entry name" value="PROTEIN HU-LI TAI SHAO"/>
    <property type="match status" value="1"/>
</dbReference>
<evidence type="ECO:0000313" key="4">
    <source>
        <dbReference type="Proteomes" id="UP000217676"/>
    </source>
</evidence>
<dbReference type="Pfam" id="PF00596">
    <property type="entry name" value="Aldolase_II"/>
    <property type="match status" value="1"/>
</dbReference>
<dbReference type="InterPro" id="IPR051017">
    <property type="entry name" value="Aldolase-II_Adducin_sf"/>
</dbReference>
<dbReference type="Gene3D" id="3.40.225.10">
    <property type="entry name" value="Class II aldolase/adducin N-terminal domain"/>
    <property type="match status" value="1"/>
</dbReference>
<dbReference type="InterPro" id="IPR036409">
    <property type="entry name" value="Aldolase_II/adducin_N_sf"/>
</dbReference>
<accession>A0A169P7D2</accession>
<dbReference type="AlphaFoldDB" id="A0A169P7D2"/>
<comment type="similarity">
    <text evidence="1">Belongs to the aldolase class II family.</text>
</comment>
<dbReference type="PANTHER" id="PTHR10672">
    <property type="entry name" value="ADDUCIN"/>
    <property type="match status" value="1"/>
</dbReference>
<dbReference type="GO" id="GO:0008738">
    <property type="term" value="F:L-fuculose-phosphate aldolase activity"/>
    <property type="evidence" value="ECO:0007669"/>
    <property type="project" value="UniProtKB-EC"/>
</dbReference>
<feature type="domain" description="Class II aldolase/adducin N-terminal" evidence="2">
    <location>
        <begin position="33"/>
        <end position="211"/>
    </location>
</feature>
<dbReference type="Proteomes" id="UP000217676">
    <property type="component" value="Chromosome"/>
</dbReference>
<organism evidence="3 4">
    <name type="scientific">Streptomyces laurentii</name>
    <dbReference type="NCBI Taxonomy" id="39478"/>
    <lineage>
        <taxon>Bacteria</taxon>
        <taxon>Bacillati</taxon>
        <taxon>Actinomycetota</taxon>
        <taxon>Actinomycetes</taxon>
        <taxon>Kitasatosporales</taxon>
        <taxon>Streptomycetaceae</taxon>
        <taxon>Streptomyces</taxon>
    </lineage>
</organism>
<dbReference type="SUPFAM" id="SSF53639">
    <property type="entry name" value="AraD/HMP-PK domain-like"/>
    <property type="match status" value="1"/>
</dbReference>
<dbReference type="InterPro" id="IPR001303">
    <property type="entry name" value="Aldolase_II/adducin_N"/>
</dbReference>
<dbReference type="GO" id="GO:0005856">
    <property type="term" value="C:cytoskeleton"/>
    <property type="evidence" value="ECO:0007669"/>
    <property type="project" value="TreeGrafter"/>
</dbReference>